<keyword evidence="2" id="KW-1185">Reference proteome</keyword>
<comment type="caution">
    <text evidence="1">The sequence shown here is derived from an EMBL/GenBank/DDBJ whole genome shotgun (WGS) entry which is preliminary data.</text>
</comment>
<protein>
    <submittedName>
        <fullName evidence="1">Uncharacterized protein</fullName>
    </submittedName>
</protein>
<dbReference type="AlphaFoldDB" id="A0A4Z2IBL1"/>
<sequence length="155" mass="17729">MVQSISDVPNVAIWGSFFHFPKETGGLIQATLVWSSRSPMDRSATWNQNKVTPHVLGEHRTEPRRFSPTYLFLVPALLRDEQIEHRSELLVDLLHLVDVAGNFVHGFHGNCRQAGNDMIRNQSGPVFQSLEKLHLKLHHFQQVPKQYIQLGEKSI</sequence>
<dbReference type="Proteomes" id="UP000314294">
    <property type="component" value="Unassembled WGS sequence"/>
</dbReference>
<accession>A0A4Z2IBL1</accession>
<organism evidence="1 2">
    <name type="scientific">Liparis tanakae</name>
    <name type="common">Tanaka's snailfish</name>
    <dbReference type="NCBI Taxonomy" id="230148"/>
    <lineage>
        <taxon>Eukaryota</taxon>
        <taxon>Metazoa</taxon>
        <taxon>Chordata</taxon>
        <taxon>Craniata</taxon>
        <taxon>Vertebrata</taxon>
        <taxon>Euteleostomi</taxon>
        <taxon>Actinopterygii</taxon>
        <taxon>Neopterygii</taxon>
        <taxon>Teleostei</taxon>
        <taxon>Neoteleostei</taxon>
        <taxon>Acanthomorphata</taxon>
        <taxon>Eupercaria</taxon>
        <taxon>Perciformes</taxon>
        <taxon>Cottioidei</taxon>
        <taxon>Cottales</taxon>
        <taxon>Liparidae</taxon>
        <taxon>Liparis</taxon>
    </lineage>
</organism>
<evidence type="ECO:0000313" key="2">
    <source>
        <dbReference type="Proteomes" id="UP000314294"/>
    </source>
</evidence>
<proteinExistence type="predicted"/>
<dbReference type="EMBL" id="SRLO01000107">
    <property type="protein sequence ID" value="TNN75101.1"/>
    <property type="molecule type" value="Genomic_DNA"/>
</dbReference>
<reference evidence="1 2" key="1">
    <citation type="submission" date="2019-03" db="EMBL/GenBank/DDBJ databases">
        <title>First draft genome of Liparis tanakae, snailfish: a comprehensive survey of snailfish specific genes.</title>
        <authorList>
            <person name="Kim W."/>
            <person name="Song I."/>
            <person name="Jeong J.-H."/>
            <person name="Kim D."/>
            <person name="Kim S."/>
            <person name="Ryu S."/>
            <person name="Song J.Y."/>
            <person name="Lee S.K."/>
        </authorList>
    </citation>
    <scope>NUCLEOTIDE SEQUENCE [LARGE SCALE GENOMIC DNA]</scope>
    <source>
        <tissue evidence="1">Muscle</tissue>
    </source>
</reference>
<name>A0A4Z2IBL1_9TELE</name>
<evidence type="ECO:0000313" key="1">
    <source>
        <dbReference type="EMBL" id="TNN75101.1"/>
    </source>
</evidence>
<dbReference type="OrthoDB" id="10607330at2759"/>
<gene>
    <name evidence="1" type="ORF">EYF80_014674</name>
</gene>